<evidence type="ECO:0000313" key="3">
    <source>
        <dbReference type="WBParaSite" id="MhA1_Contig2613.frz3.gene4"/>
    </source>
</evidence>
<dbReference type="WBParaSite" id="MhA1_Contig2613.frz3.gene4">
    <property type="protein sequence ID" value="MhA1_Contig2613.frz3.gene4"/>
    <property type="gene ID" value="MhA1_Contig2613.frz3.gene4"/>
</dbReference>
<evidence type="ECO:0000256" key="1">
    <source>
        <dbReference type="SAM" id="Coils"/>
    </source>
</evidence>
<keyword evidence="1" id="KW-0175">Coiled coil</keyword>
<keyword evidence="2" id="KW-1185">Reference proteome</keyword>
<proteinExistence type="predicted"/>
<dbReference type="Proteomes" id="UP000095281">
    <property type="component" value="Unplaced"/>
</dbReference>
<reference evidence="3" key="1">
    <citation type="submission" date="2016-11" db="UniProtKB">
        <authorList>
            <consortium name="WormBaseParasite"/>
        </authorList>
    </citation>
    <scope>IDENTIFICATION</scope>
</reference>
<evidence type="ECO:0000313" key="2">
    <source>
        <dbReference type="Proteomes" id="UP000095281"/>
    </source>
</evidence>
<organism evidence="2 3">
    <name type="scientific">Meloidogyne hapla</name>
    <name type="common">Root-knot nematode worm</name>
    <dbReference type="NCBI Taxonomy" id="6305"/>
    <lineage>
        <taxon>Eukaryota</taxon>
        <taxon>Metazoa</taxon>
        <taxon>Ecdysozoa</taxon>
        <taxon>Nematoda</taxon>
        <taxon>Chromadorea</taxon>
        <taxon>Rhabditida</taxon>
        <taxon>Tylenchina</taxon>
        <taxon>Tylenchomorpha</taxon>
        <taxon>Tylenchoidea</taxon>
        <taxon>Meloidogynidae</taxon>
        <taxon>Meloidogyninae</taxon>
        <taxon>Meloidogyne</taxon>
    </lineage>
</organism>
<protein>
    <submittedName>
        <fullName evidence="3">Uncharacterized protein</fullName>
    </submittedName>
</protein>
<accession>A0A1I8BJQ2</accession>
<name>A0A1I8BJQ2_MELHA</name>
<sequence length="53" mass="6301">MTEKDPSVSDFELIQNNDFIKLEKDFNELKNNYVLLEEKNNSFENKMNIVGFN</sequence>
<feature type="coiled-coil region" evidence="1">
    <location>
        <begin position="19"/>
        <end position="46"/>
    </location>
</feature>
<dbReference type="AlphaFoldDB" id="A0A1I8BJQ2"/>